<dbReference type="PROSITE" id="PS52035">
    <property type="entry name" value="PEPTIDASE_M14"/>
    <property type="match status" value="1"/>
</dbReference>
<feature type="active site" description="Proton donor/acceptor" evidence="3">
    <location>
        <position position="290"/>
    </location>
</feature>
<evidence type="ECO:0000256" key="3">
    <source>
        <dbReference type="PROSITE-ProRule" id="PRU01379"/>
    </source>
</evidence>
<evidence type="ECO:0000256" key="1">
    <source>
        <dbReference type="ARBA" id="ARBA00001947"/>
    </source>
</evidence>
<comment type="similarity">
    <text evidence="2 3">Belongs to the peptidase M14 family.</text>
</comment>
<comment type="cofactor">
    <cofactor evidence="1">
        <name>Zn(2+)</name>
        <dbReference type="ChEBI" id="CHEBI:29105"/>
    </cofactor>
</comment>
<keyword evidence="5" id="KW-0378">Hydrolase</keyword>
<feature type="domain" description="Peptidase M14" evidence="4">
    <location>
        <begin position="31"/>
        <end position="326"/>
    </location>
</feature>
<gene>
    <name evidence="5" type="ORF">B4U80_00863</name>
</gene>
<evidence type="ECO:0000313" key="6">
    <source>
        <dbReference type="Proteomes" id="UP000288716"/>
    </source>
</evidence>
<dbReference type="VEuPathDB" id="VectorBase:LDEU006986"/>
<sequence length="327" mass="36971">ILDNEKREIATRRSAMRSNKKFFRNTDIFQSFPRLEEINTFLSSLVAKNPKIASLESIGQSFENRDMKIIKIRSSADKPIIWIDAGIHAREWAAPITSLYIANELVSNYNTDPSIKKLVDSFEWQILPSANPDGYEYSHRRDRLWRKTRSNRGGRCIGVDPNRNWGFHWNEVGASSNPCDDTYAGPSAFSEIETRNIRDYILKQQKRMKAYLSIHAYSQLWLTPWGYTSKVPSNYNDLVKKAQIASEALKSKYGTKYTVGSSTNVLYAAAGGSDDWALGVAGVPYAYTLELRPDENSFSGFVLPPNQIKPTGEETWAGVKAFATAIM</sequence>
<dbReference type="GO" id="GO:0008270">
    <property type="term" value="F:zinc ion binding"/>
    <property type="evidence" value="ECO:0007669"/>
    <property type="project" value="InterPro"/>
</dbReference>
<dbReference type="Gene3D" id="3.40.630.10">
    <property type="entry name" value="Zn peptidases"/>
    <property type="match status" value="1"/>
</dbReference>
<dbReference type="SUPFAM" id="SSF53187">
    <property type="entry name" value="Zn-dependent exopeptidases"/>
    <property type="match status" value="1"/>
</dbReference>
<keyword evidence="5" id="KW-0121">Carboxypeptidase</keyword>
<dbReference type="PANTHER" id="PTHR11705:SF140">
    <property type="entry name" value="FI02848P-RELATED"/>
    <property type="match status" value="1"/>
</dbReference>
<dbReference type="PANTHER" id="PTHR11705">
    <property type="entry name" value="PROTEASE FAMILY M14 CARBOXYPEPTIDASE A,B"/>
    <property type="match status" value="1"/>
</dbReference>
<dbReference type="AlphaFoldDB" id="A0A443SC03"/>
<comment type="caution">
    <text evidence="5">The sequence shown here is derived from an EMBL/GenBank/DDBJ whole genome shotgun (WGS) entry which is preliminary data.</text>
</comment>
<dbReference type="EMBL" id="NCKV01004103">
    <property type="protein sequence ID" value="RWS25052.1"/>
    <property type="molecule type" value="Genomic_DNA"/>
</dbReference>
<dbReference type="OrthoDB" id="3626597at2759"/>
<feature type="non-terminal residue" evidence="5">
    <location>
        <position position="1"/>
    </location>
</feature>
<dbReference type="GO" id="GO:0006508">
    <property type="term" value="P:proteolysis"/>
    <property type="evidence" value="ECO:0007669"/>
    <property type="project" value="InterPro"/>
</dbReference>
<dbReference type="GO" id="GO:0005615">
    <property type="term" value="C:extracellular space"/>
    <property type="evidence" value="ECO:0007669"/>
    <property type="project" value="TreeGrafter"/>
</dbReference>
<evidence type="ECO:0000259" key="4">
    <source>
        <dbReference type="PROSITE" id="PS52035"/>
    </source>
</evidence>
<proteinExistence type="inferred from homology"/>
<evidence type="ECO:0000256" key="2">
    <source>
        <dbReference type="ARBA" id="ARBA00005988"/>
    </source>
</evidence>
<dbReference type="PRINTS" id="PR00765">
    <property type="entry name" value="CRBOXYPTASEA"/>
</dbReference>
<accession>A0A443SC03</accession>
<keyword evidence="6" id="KW-1185">Reference proteome</keyword>
<name>A0A443SC03_9ACAR</name>
<keyword evidence="5" id="KW-0645">Protease</keyword>
<dbReference type="SMART" id="SM00631">
    <property type="entry name" value="Zn_pept"/>
    <property type="match status" value="1"/>
</dbReference>
<protein>
    <submittedName>
        <fullName evidence="5">Carboxypeptidase B-like protein</fullName>
    </submittedName>
</protein>
<dbReference type="CDD" id="cd03860">
    <property type="entry name" value="M14_CP_A-B_like"/>
    <property type="match status" value="1"/>
</dbReference>
<dbReference type="Pfam" id="PF00246">
    <property type="entry name" value="Peptidase_M14"/>
    <property type="match status" value="1"/>
</dbReference>
<evidence type="ECO:0000313" key="5">
    <source>
        <dbReference type="EMBL" id="RWS25052.1"/>
    </source>
</evidence>
<dbReference type="GO" id="GO:0004181">
    <property type="term" value="F:metallocarboxypeptidase activity"/>
    <property type="evidence" value="ECO:0007669"/>
    <property type="project" value="InterPro"/>
</dbReference>
<organism evidence="5 6">
    <name type="scientific">Leptotrombidium deliense</name>
    <dbReference type="NCBI Taxonomy" id="299467"/>
    <lineage>
        <taxon>Eukaryota</taxon>
        <taxon>Metazoa</taxon>
        <taxon>Ecdysozoa</taxon>
        <taxon>Arthropoda</taxon>
        <taxon>Chelicerata</taxon>
        <taxon>Arachnida</taxon>
        <taxon>Acari</taxon>
        <taxon>Acariformes</taxon>
        <taxon>Trombidiformes</taxon>
        <taxon>Prostigmata</taxon>
        <taxon>Anystina</taxon>
        <taxon>Parasitengona</taxon>
        <taxon>Trombiculoidea</taxon>
        <taxon>Trombiculidae</taxon>
        <taxon>Leptotrombidium</taxon>
    </lineage>
</organism>
<dbReference type="FunFam" id="3.40.630.10:FF:000056">
    <property type="entry name" value="Zinc carboxypeptidase"/>
    <property type="match status" value="1"/>
</dbReference>
<dbReference type="Proteomes" id="UP000288716">
    <property type="component" value="Unassembled WGS sequence"/>
</dbReference>
<dbReference type="InterPro" id="IPR000834">
    <property type="entry name" value="Peptidase_M14"/>
</dbReference>
<reference evidence="5 6" key="1">
    <citation type="journal article" date="2018" name="Gigascience">
        <title>Genomes of trombidid mites reveal novel predicted allergens and laterally-transferred genes associated with secondary metabolism.</title>
        <authorList>
            <person name="Dong X."/>
            <person name="Chaisiri K."/>
            <person name="Xia D."/>
            <person name="Armstrong S.D."/>
            <person name="Fang Y."/>
            <person name="Donnelly M.J."/>
            <person name="Kadowaki T."/>
            <person name="McGarry J.W."/>
            <person name="Darby A.C."/>
            <person name="Makepeace B.L."/>
        </authorList>
    </citation>
    <scope>NUCLEOTIDE SEQUENCE [LARGE SCALE GENOMIC DNA]</scope>
    <source>
        <strain evidence="5">UoL-UT</strain>
    </source>
</reference>